<evidence type="ECO:0000313" key="2">
    <source>
        <dbReference type="Proteomes" id="UP000036367"/>
    </source>
</evidence>
<protein>
    <submittedName>
        <fullName evidence="1">Uncharacterized protein</fullName>
    </submittedName>
</protein>
<dbReference type="AlphaFoldDB" id="A0A0J1B7F0"/>
<evidence type="ECO:0000313" key="1">
    <source>
        <dbReference type="EMBL" id="KLU02503.1"/>
    </source>
</evidence>
<comment type="caution">
    <text evidence="1">The sequence shown here is derived from an EMBL/GenBank/DDBJ whole genome shotgun (WGS) entry which is preliminary data.</text>
</comment>
<sequence length="51" mass="5894">MTLPPVNLRTSEQLPIGKIFRLTRYSILEAEKGRWTVCCANRIPFGSEDER</sequence>
<dbReference type="PATRIC" id="fig|595434.4.peg.5288"/>
<name>A0A0J1B7F0_RHOIS</name>
<proteinExistence type="predicted"/>
<accession>A0A0J1B7F0</accession>
<dbReference type="Proteomes" id="UP000036367">
    <property type="component" value="Unassembled WGS sequence"/>
</dbReference>
<organism evidence="1 2">
    <name type="scientific">Rhodopirellula islandica</name>
    <dbReference type="NCBI Taxonomy" id="595434"/>
    <lineage>
        <taxon>Bacteria</taxon>
        <taxon>Pseudomonadati</taxon>
        <taxon>Planctomycetota</taxon>
        <taxon>Planctomycetia</taxon>
        <taxon>Pirellulales</taxon>
        <taxon>Pirellulaceae</taxon>
        <taxon>Rhodopirellula</taxon>
    </lineage>
</organism>
<keyword evidence="2" id="KW-1185">Reference proteome</keyword>
<gene>
    <name evidence="1" type="ORF">RISK_005569</name>
</gene>
<reference evidence="1" key="1">
    <citation type="submission" date="2015-05" db="EMBL/GenBank/DDBJ databases">
        <title>Permanent draft genome of Rhodopirellula islandicus K833.</title>
        <authorList>
            <person name="Kizina J."/>
            <person name="Richter M."/>
            <person name="Glockner F.O."/>
            <person name="Harder J."/>
        </authorList>
    </citation>
    <scope>NUCLEOTIDE SEQUENCE [LARGE SCALE GENOMIC DNA]</scope>
    <source>
        <strain evidence="1">K833</strain>
    </source>
</reference>
<dbReference type="EMBL" id="LECT01000044">
    <property type="protein sequence ID" value="KLU02503.1"/>
    <property type="molecule type" value="Genomic_DNA"/>
</dbReference>